<proteinExistence type="predicted"/>
<dbReference type="InterPro" id="IPR005479">
    <property type="entry name" value="CPAse_ATP-bd"/>
</dbReference>
<dbReference type="PROSITE" id="PS00866">
    <property type="entry name" value="CPSASE_1"/>
    <property type="match status" value="1"/>
</dbReference>
<dbReference type="SUPFAM" id="SSF51230">
    <property type="entry name" value="Single hybrid motif"/>
    <property type="match status" value="1"/>
</dbReference>
<feature type="domain" description="ATP-grasp" evidence="20">
    <location>
        <begin position="120"/>
        <end position="317"/>
    </location>
</feature>
<keyword evidence="5" id="KW-0436">Ligase</keyword>
<name>A0A1P8JZ19_9BURK</name>
<dbReference type="PANTHER" id="PTHR18866">
    <property type="entry name" value="CARBOXYLASE:PYRUVATE/ACETYL-COA/PROPIONYL-COA CARBOXYLASE"/>
    <property type="match status" value="1"/>
</dbReference>
<dbReference type="InterPro" id="IPR011764">
    <property type="entry name" value="Biotin_carboxylation_dom"/>
</dbReference>
<dbReference type="InterPro" id="IPR011053">
    <property type="entry name" value="Single_hybrid_motif"/>
</dbReference>
<dbReference type="OrthoDB" id="9803706at2"/>
<comment type="catalytic activity">
    <reaction evidence="17">
        <text>propanoyl-CoA + hydrogencarbonate + ATP = (S)-methylmalonyl-CoA + ADP + phosphate + H(+)</text>
        <dbReference type="Rhea" id="RHEA:23720"/>
        <dbReference type="ChEBI" id="CHEBI:15378"/>
        <dbReference type="ChEBI" id="CHEBI:17544"/>
        <dbReference type="ChEBI" id="CHEBI:30616"/>
        <dbReference type="ChEBI" id="CHEBI:43474"/>
        <dbReference type="ChEBI" id="CHEBI:57327"/>
        <dbReference type="ChEBI" id="CHEBI:57392"/>
        <dbReference type="ChEBI" id="CHEBI:456216"/>
        <dbReference type="EC" id="6.4.1.3"/>
    </reaction>
    <physiologicalReaction direction="left-to-right" evidence="17">
        <dbReference type="Rhea" id="RHEA:23721"/>
    </physiologicalReaction>
</comment>
<evidence type="ECO:0000256" key="18">
    <source>
        <dbReference type="PROSITE-ProRule" id="PRU00409"/>
    </source>
</evidence>
<dbReference type="Gene3D" id="3.40.50.20">
    <property type="match status" value="1"/>
</dbReference>
<dbReference type="GO" id="GO:0004658">
    <property type="term" value="F:propionyl-CoA carboxylase activity"/>
    <property type="evidence" value="ECO:0007669"/>
    <property type="project" value="UniProtKB-EC"/>
</dbReference>
<evidence type="ECO:0000256" key="4">
    <source>
        <dbReference type="ARBA" id="ARBA00018058"/>
    </source>
</evidence>
<evidence type="ECO:0000259" key="19">
    <source>
        <dbReference type="PROSITE" id="PS50968"/>
    </source>
</evidence>
<comment type="catalytic activity">
    <reaction evidence="16">
        <text>butanoyl-CoA + hydrogencarbonate + ATP = (2S)-ethylmalonyl-CoA + ADP + phosphate + H(+)</text>
        <dbReference type="Rhea" id="RHEA:59520"/>
        <dbReference type="ChEBI" id="CHEBI:15378"/>
        <dbReference type="ChEBI" id="CHEBI:17544"/>
        <dbReference type="ChEBI" id="CHEBI:30616"/>
        <dbReference type="ChEBI" id="CHEBI:43474"/>
        <dbReference type="ChEBI" id="CHEBI:57371"/>
        <dbReference type="ChEBI" id="CHEBI:60909"/>
        <dbReference type="ChEBI" id="CHEBI:456216"/>
    </reaction>
    <physiologicalReaction direction="left-to-right" evidence="16">
        <dbReference type="Rhea" id="RHEA:59521"/>
    </physiologicalReaction>
</comment>
<evidence type="ECO:0000256" key="5">
    <source>
        <dbReference type="ARBA" id="ARBA00022598"/>
    </source>
</evidence>
<dbReference type="InterPro" id="IPR005482">
    <property type="entry name" value="Biotin_COase_C"/>
</dbReference>
<keyword evidence="12" id="KW-0443">Lipid metabolism</keyword>
<dbReference type="Pfam" id="PF18140">
    <property type="entry name" value="PCC_BT"/>
    <property type="match status" value="1"/>
</dbReference>
<evidence type="ECO:0000259" key="21">
    <source>
        <dbReference type="PROSITE" id="PS50979"/>
    </source>
</evidence>
<feature type="domain" description="Lipoyl-binding" evidence="19">
    <location>
        <begin position="634"/>
        <end position="709"/>
    </location>
</feature>
<evidence type="ECO:0000256" key="9">
    <source>
        <dbReference type="ARBA" id="ARBA00022842"/>
    </source>
</evidence>
<dbReference type="InterPro" id="IPR016185">
    <property type="entry name" value="PreATP-grasp_dom_sf"/>
</dbReference>
<dbReference type="AlphaFoldDB" id="A0A1P8JZ19"/>
<evidence type="ECO:0000256" key="15">
    <source>
        <dbReference type="ARBA" id="ARBA00031557"/>
    </source>
</evidence>
<evidence type="ECO:0000256" key="14">
    <source>
        <dbReference type="ARBA" id="ARBA00023267"/>
    </source>
</evidence>
<evidence type="ECO:0000256" key="10">
    <source>
        <dbReference type="ARBA" id="ARBA00022946"/>
    </source>
</evidence>
<dbReference type="InterPro" id="IPR000089">
    <property type="entry name" value="Biotin_lipoyl"/>
</dbReference>
<feature type="domain" description="Biotin carboxylation" evidence="21">
    <location>
        <begin position="1"/>
        <end position="479"/>
    </location>
</feature>
<dbReference type="UniPathway" id="UPA00945">
    <property type="reaction ID" value="UER00908"/>
</dbReference>
<dbReference type="PROSITE" id="PS50968">
    <property type="entry name" value="BIOTINYL_LIPOYL"/>
    <property type="match status" value="1"/>
</dbReference>
<dbReference type="Pfam" id="PF02786">
    <property type="entry name" value="CPSase_L_D2"/>
    <property type="match status" value="1"/>
</dbReference>
<evidence type="ECO:0000256" key="3">
    <source>
        <dbReference type="ARBA" id="ARBA00013050"/>
    </source>
</evidence>
<evidence type="ECO:0000256" key="16">
    <source>
        <dbReference type="ARBA" id="ARBA00048208"/>
    </source>
</evidence>
<dbReference type="InterPro" id="IPR050856">
    <property type="entry name" value="Biotin_carboxylase_complex"/>
</dbReference>
<dbReference type="GO" id="GO:0016042">
    <property type="term" value="P:lipid catabolic process"/>
    <property type="evidence" value="ECO:0007669"/>
    <property type="project" value="UniProtKB-KW"/>
</dbReference>
<keyword evidence="23" id="KW-1185">Reference proteome</keyword>
<evidence type="ECO:0000256" key="11">
    <source>
        <dbReference type="ARBA" id="ARBA00022963"/>
    </source>
</evidence>
<dbReference type="InterPro" id="IPR001882">
    <property type="entry name" value="Biotin_BS"/>
</dbReference>
<evidence type="ECO:0000256" key="17">
    <source>
        <dbReference type="ARBA" id="ARBA00049495"/>
    </source>
</evidence>
<dbReference type="InterPro" id="IPR011054">
    <property type="entry name" value="Rudment_hybrid_motif"/>
</dbReference>
<keyword evidence="6" id="KW-0479">Metal-binding</keyword>
<dbReference type="STRING" id="1842727.RD110_18455"/>
<dbReference type="SUPFAM" id="SSF51246">
    <property type="entry name" value="Rudiment single hybrid motif"/>
    <property type="match status" value="1"/>
</dbReference>
<dbReference type="EC" id="6.4.1.3" evidence="3"/>
<dbReference type="PROSITE" id="PS00188">
    <property type="entry name" value="BIOTIN"/>
    <property type="match status" value="1"/>
</dbReference>
<dbReference type="Gene3D" id="3.30.1490.20">
    <property type="entry name" value="ATP-grasp fold, A domain"/>
    <property type="match status" value="1"/>
</dbReference>
<keyword evidence="9" id="KW-0460">Magnesium</keyword>
<dbReference type="Pfam" id="PF02785">
    <property type="entry name" value="Biotin_carb_C"/>
    <property type="match status" value="1"/>
</dbReference>
<evidence type="ECO:0000256" key="6">
    <source>
        <dbReference type="ARBA" id="ARBA00022723"/>
    </source>
</evidence>
<keyword evidence="8 18" id="KW-0067">ATP-binding</keyword>
<keyword evidence="11" id="KW-0442">Lipid degradation</keyword>
<evidence type="ECO:0000259" key="20">
    <source>
        <dbReference type="PROSITE" id="PS50975"/>
    </source>
</evidence>
<dbReference type="InterPro" id="IPR011761">
    <property type="entry name" value="ATP-grasp"/>
</dbReference>
<dbReference type="KEGG" id="rhy:RD110_18455"/>
<keyword evidence="13" id="KW-0464">Manganese</keyword>
<dbReference type="InterPro" id="IPR041265">
    <property type="entry name" value="PCC_BT"/>
</dbReference>
<dbReference type="InterPro" id="IPR005481">
    <property type="entry name" value="BC-like_N"/>
</dbReference>
<dbReference type="GO" id="GO:0046872">
    <property type="term" value="F:metal ion binding"/>
    <property type="evidence" value="ECO:0007669"/>
    <property type="project" value="UniProtKB-KW"/>
</dbReference>
<dbReference type="FunFam" id="3.30.1490.20:FF:000003">
    <property type="entry name" value="acetyl-CoA carboxylase isoform X1"/>
    <property type="match status" value="1"/>
</dbReference>
<evidence type="ECO:0000256" key="13">
    <source>
        <dbReference type="ARBA" id="ARBA00023211"/>
    </source>
</evidence>
<keyword evidence="10" id="KW-0809">Transit peptide</keyword>
<dbReference type="Pfam" id="PF00289">
    <property type="entry name" value="Biotin_carb_N"/>
    <property type="match status" value="1"/>
</dbReference>
<gene>
    <name evidence="22" type="ORF">RD110_18455</name>
</gene>
<protein>
    <recommendedName>
        <fullName evidence="4">Propionyl-CoA carboxylase alpha chain, mitochondrial</fullName>
        <ecNumber evidence="3">6.4.1.3</ecNumber>
    </recommendedName>
    <alternativeName>
        <fullName evidence="15">Propanoyl-CoA:carbon dioxide ligase subunit alpha</fullName>
    </alternativeName>
</protein>
<sequence length="709" mass="76794">MFEKILIANRGEIACRVIKTARKMGIKTVAVYSDADRDARHVELADEAVHIGPSPSRESYLQADKIIAACKETGAQAVHPGYGFLSENAGFAKRVEEEGIVFIGPKHYSIAAMGDKIESKKLAGAAGVNCIPGVNDAIDTPERAVEIARGIGYPVMIKASAGGGGKGLRVAFNDKEAFDGFTSCRNEARNSFGDDRVFIEKFVEEPRHIEIQLLGDSHGNVLYLNERECSIQRRHQKVIEEAPSPFISDATRRAMGEQAVALAKAVKYQSAGTVEFVVGKDQSFYFLEMNTRLQVEHPVTECITGLDLVELMIRVAAGEKLPLTQAEVKREGWAIECRINAEDPFRNFLPSTGRLVKFQPPKETMFAASVRPEPVEGAFQDDPFARASTGSARTDVFGVRVDTGVQDGGEIPMYYDSMIAKLIVHGHDRLEAIAKMREALNGFVIRGISSNIPFQSALLAHPKFVAGDFNTGFIAEHYAHGFRAEDVPHGDPDFLLALAAFVHRRYRNRATGISGQMAGHEVEVGNAFVVVALGAQGQKTAHPVQVTEFEGKTGSSLVQMGGRSYQFCSNARLGSERIHGTCNGAPFTAQVERGGPGRPSRNPLALRIAHNGTQIDAMVLSPRAAELHALMPYKAPPDMSRYVLSPMPGLLVEVAVQVGQKVQAGERVAVIEAMKMENVLFAAADGVVGKVLAAKGESLSVDQPIVEFA</sequence>
<dbReference type="PROSITE" id="PS50975">
    <property type="entry name" value="ATP_GRASP"/>
    <property type="match status" value="1"/>
</dbReference>
<evidence type="ECO:0000256" key="1">
    <source>
        <dbReference type="ARBA" id="ARBA00001953"/>
    </source>
</evidence>
<dbReference type="Pfam" id="PF00364">
    <property type="entry name" value="Biotin_lipoyl"/>
    <property type="match status" value="1"/>
</dbReference>
<dbReference type="Gene3D" id="3.30.470.20">
    <property type="entry name" value="ATP-grasp fold, B domain"/>
    <property type="match status" value="1"/>
</dbReference>
<dbReference type="SUPFAM" id="SSF52440">
    <property type="entry name" value="PreATP-grasp domain"/>
    <property type="match status" value="1"/>
</dbReference>
<dbReference type="RefSeq" id="WP_076200944.1">
    <property type="nucleotide sequence ID" value="NZ_CP019236.1"/>
</dbReference>
<dbReference type="FunFam" id="2.40.50.100:FF:000003">
    <property type="entry name" value="Acetyl-CoA carboxylase biotin carboxyl carrier protein"/>
    <property type="match status" value="1"/>
</dbReference>
<comment type="pathway">
    <text evidence="2">Metabolic intermediate metabolism; propanoyl-CoA degradation; succinyl-CoA from propanoyl-CoA: step 1/3.</text>
</comment>
<evidence type="ECO:0000256" key="2">
    <source>
        <dbReference type="ARBA" id="ARBA00005060"/>
    </source>
</evidence>
<dbReference type="PANTHER" id="PTHR18866:SF33">
    <property type="entry name" value="METHYLCROTONOYL-COA CARBOXYLASE SUBUNIT ALPHA, MITOCHONDRIAL-RELATED"/>
    <property type="match status" value="1"/>
</dbReference>
<dbReference type="Gene3D" id="2.40.50.100">
    <property type="match status" value="1"/>
</dbReference>
<reference evidence="22 23" key="1">
    <citation type="submission" date="2017-01" db="EMBL/GenBank/DDBJ databases">
        <authorList>
            <person name="Mah S.A."/>
            <person name="Swanson W.J."/>
            <person name="Moy G.W."/>
            <person name="Vacquier V.D."/>
        </authorList>
    </citation>
    <scope>NUCLEOTIDE SEQUENCE [LARGE SCALE GENOMIC DNA]</scope>
    <source>
        <strain evidence="22 23">DCY110</strain>
    </source>
</reference>
<evidence type="ECO:0000256" key="7">
    <source>
        <dbReference type="ARBA" id="ARBA00022741"/>
    </source>
</evidence>
<dbReference type="PROSITE" id="PS00867">
    <property type="entry name" value="CPSASE_2"/>
    <property type="match status" value="1"/>
</dbReference>
<keyword evidence="7 18" id="KW-0547">Nucleotide-binding</keyword>
<dbReference type="FunFam" id="3.40.50.20:FF:000010">
    <property type="entry name" value="Propionyl-CoA carboxylase subunit alpha"/>
    <property type="match status" value="1"/>
</dbReference>
<dbReference type="InterPro" id="IPR013815">
    <property type="entry name" value="ATP_grasp_subdomain_1"/>
</dbReference>
<dbReference type="Gene3D" id="3.30.700.30">
    <property type="match status" value="1"/>
</dbReference>
<dbReference type="SMART" id="SM00878">
    <property type="entry name" value="Biotin_carb_C"/>
    <property type="match status" value="1"/>
</dbReference>
<accession>A0A1P8JZ19</accession>
<dbReference type="SUPFAM" id="SSF56059">
    <property type="entry name" value="Glutathione synthetase ATP-binding domain-like"/>
    <property type="match status" value="1"/>
</dbReference>
<evidence type="ECO:0000256" key="8">
    <source>
        <dbReference type="ARBA" id="ARBA00022840"/>
    </source>
</evidence>
<dbReference type="GO" id="GO:0005524">
    <property type="term" value="F:ATP binding"/>
    <property type="evidence" value="ECO:0007669"/>
    <property type="project" value="UniProtKB-UniRule"/>
</dbReference>
<keyword evidence="14" id="KW-0092">Biotin</keyword>
<organism evidence="22 23">
    <name type="scientific">Rhodoferax koreensis</name>
    <dbReference type="NCBI Taxonomy" id="1842727"/>
    <lineage>
        <taxon>Bacteria</taxon>
        <taxon>Pseudomonadati</taxon>
        <taxon>Pseudomonadota</taxon>
        <taxon>Betaproteobacteria</taxon>
        <taxon>Burkholderiales</taxon>
        <taxon>Comamonadaceae</taxon>
        <taxon>Rhodoferax</taxon>
    </lineage>
</organism>
<evidence type="ECO:0000313" key="22">
    <source>
        <dbReference type="EMBL" id="APW38941.1"/>
    </source>
</evidence>
<evidence type="ECO:0000256" key="12">
    <source>
        <dbReference type="ARBA" id="ARBA00023098"/>
    </source>
</evidence>
<dbReference type="PROSITE" id="PS50979">
    <property type="entry name" value="BC"/>
    <property type="match status" value="1"/>
</dbReference>
<dbReference type="EMBL" id="CP019236">
    <property type="protein sequence ID" value="APW38941.1"/>
    <property type="molecule type" value="Genomic_DNA"/>
</dbReference>
<dbReference type="CDD" id="cd06850">
    <property type="entry name" value="biotinyl_domain"/>
    <property type="match status" value="1"/>
</dbReference>
<comment type="cofactor">
    <cofactor evidence="1">
        <name>biotin</name>
        <dbReference type="ChEBI" id="CHEBI:57586"/>
    </cofactor>
</comment>
<evidence type="ECO:0000313" key="23">
    <source>
        <dbReference type="Proteomes" id="UP000186609"/>
    </source>
</evidence>
<dbReference type="Proteomes" id="UP000186609">
    <property type="component" value="Chromosome"/>
</dbReference>